<evidence type="ECO:0000256" key="8">
    <source>
        <dbReference type="SAM" id="MobiDB-lite"/>
    </source>
</evidence>
<dbReference type="Proteomes" id="UP000269793">
    <property type="component" value="Chromosome IV"/>
</dbReference>
<dbReference type="VEuPathDB" id="FungiDB:DNF11_2510"/>
<evidence type="ECO:0000256" key="2">
    <source>
        <dbReference type="ARBA" id="ARBA00022723"/>
    </source>
</evidence>
<dbReference type="GO" id="GO:0046872">
    <property type="term" value="F:metal ion binding"/>
    <property type="evidence" value="ECO:0007669"/>
    <property type="project" value="UniProtKB-KW"/>
</dbReference>
<keyword evidence="3" id="KW-0677">Repeat</keyword>
<dbReference type="GO" id="GO:0005634">
    <property type="term" value="C:nucleus"/>
    <property type="evidence" value="ECO:0007669"/>
    <property type="project" value="UniProtKB-SubCell"/>
</dbReference>
<evidence type="ECO:0000256" key="7">
    <source>
        <dbReference type="PROSITE-ProRule" id="PRU00125"/>
    </source>
</evidence>
<evidence type="ECO:0000259" key="9">
    <source>
        <dbReference type="PROSITE" id="PS50023"/>
    </source>
</evidence>
<dbReference type="GO" id="GO:0030695">
    <property type="term" value="F:GTPase regulator activity"/>
    <property type="evidence" value="ECO:0007669"/>
    <property type="project" value="UniProtKB-ARBA"/>
</dbReference>
<evidence type="ECO:0000256" key="6">
    <source>
        <dbReference type="ARBA" id="ARBA00023242"/>
    </source>
</evidence>
<comment type="subcellular location">
    <subcellularLocation>
        <location evidence="1">Nucleus</location>
    </subcellularLocation>
</comment>
<protein>
    <submittedName>
        <fullName evidence="10">Muscle LIM protein Mlp84B</fullName>
    </submittedName>
</protein>
<dbReference type="InterPro" id="IPR001781">
    <property type="entry name" value="Znf_LIM"/>
</dbReference>
<name>A0A3G2S6H0_MALR7</name>
<keyword evidence="6" id="KW-0539">Nucleus</keyword>
<dbReference type="PANTHER" id="PTHR24215:SF35">
    <property type="entry name" value="MUSCLE LIM PROTEIN MLP84B"/>
    <property type="match status" value="1"/>
</dbReference>
<dbReference type="AlphaFoldDB" id="A0A3G2S6H0"/>
<dbReference type="PANTHER" id="PTHR24215">
    <property type="entry name" value="RHO-GTPASE-ACTIVATING PROTEIN LRG1"/>
    <property type="match status" value="1"/>
</dbReference>
<accession>A0A3G2S6H0</accession>
<dbReference type="GO" id="GO:0030036">
    <property type="term" value="P:actin cytoskeleton organization"/>
    <property type="evidence" value="ECO:0007669"/>
    <property type="project" value="TreeGrafter"/>
</dbReference>
<evidence type="ECO:0000313" key="10">
    <source>
        <dbReference type="EMBL" id="AYO43460.1"/>
    </source>
</evidence>
<dbReference type="SMART" id="SM00132">
    <property type="entry name" value="LIM"/>
    <property type="match status" value="2"/>
</dbReference>
<dbReference type="PROSITE" id="PS00478">
    <property type="entry name" value="LIM_DOMAIN_1"/>
    <property type="match status" value="2"/>
</dbReference>
<organism evidence="10 11">
    <name type="scientific">Malassezia restricta (strain ATCC 96810 / NBRC 103918 / CBS 7877)</name>
    <name type="common">Seborrheic dermatitis infection agent</name>
    <dbReference type="NCBI Taxonomy" id="425264"/>
    <lineage>
        <taxon>Eukaryota</taxon>
        <taxon>Fungi</taxon>
        <taxon>Dikarya</taxon>
        <taxon>Basidiomycota</taxon>
        <taxon>Ustilaginomycotina</taxon>
        <taxon>Malasseziomycetes</taxon>
        <taxon>Malasseziales</taxon>
        <taxon>Malasseziaceae</taxon>
        <taxon>Malassezia</taxon>
    </lineage>
</organism>
<dbReference type="Gene3D" id="2.10.110.10">
    <property type="entry name" value="Cysteine Rich Protein"/>
    <property type="match status" value="2"/>
</dbReference>
<evidence type="ECO:0000256" key="4">
    <source>
        <dbReference type="ARBA" id="ARBA00022833"/>
    </source>
</evidence>
<proteinExistence type="predicted"/>
<dbReference type="SUPFAM" id="SSF57716">
    <property type="entry name" value="Glucocorticoid receptor-like (DNA-binding domain)"/>
    <property type="match status" value="3"/>
</dbReference>
<feature type="domain" description="LIM zinc-binding" evidence="9">
    <location>
        <begin position="9"/>
        <end position="70"/>
    </location>
</feature>
<sequence>MPPLFGAASRCPRCNDRVYAAEQVIGPLSKMYHRHCLKCVVCQRRLDSVSLLEHDGEPYCSNCHRTHLGQGKDSFGTAVPVKPQHDPSTKSRAFKAVSDTDLHGRRPLPMAPSGSQEPLTVPASVSGQSGSSIFPTPSSAAGTPACARCHTPVYFAEQKLAVGRKWHRACLRCEGCRATLDTNRVEEGPMDLWDQGCINTWCHMCYSKKFGPKGIGVAGMSYPTGSGRA</sequence>
<dbReference type="PROSITE" id="PS50023">
    <property type="entry name" value="LIM_DOMAIN_2"/>
    <property type="match status" value="2"/>
</dbReference>
<keyword evidence="2 7" id="KW-0479">Metal-binding</keyword>
<keyword evidence="5 7" id="KW-0440">LIM domain</keyword>
<feature type="domain" description="LIM zinc-binding" evidence="9">
    <location>
        <begin position="144"/>
        <end position="212"/>
    </location>
</feature>
<keyword evidence="11" id="KW-1185">Reference proteome</keyword>
<dbReference type="Pfam" id="PF00412">
    <property type="entry name" value="LIM"/>
    <property type="match status" value="2"/>
</dbReference>
<feature type="compositionally biased region" description="Polar residues" evidence="8">
    <location>
        <begin position="113"/>
        <end position="130"/>
    </location>
</feature>
<dbReference type="OrthoDB" id="8062037at2759"/>
<evidence type="ECO:0000256" key="1">
    <source>
        <dbReference type="ARBA" id="ARBA00004123"/>
    </source>
</evidence>
<dbReference type="STRING" id="425264.A0A3G2S6H0"/>
<keyword evidence="4 7" id="KW-0862">Zinc</keyword>
<dbReference type="EMBL" id="CP033151">
    <property type="protein sequence ID" value="AYO43460.1"/>
    <property type="molecule type" value="Genomic_DNA"/>
</dbReference>
<gene>
    <name evidence="10" type="primary">Mlp84B</name>
    <name evidence="10" type="ORF">DNF11_2510</name>
</gene>
<reference evidence="10 11" key="1">
    <citation type="submission" date="2018-10" db="EMBL/GenBank/DDBJ databases">
        <title>Complete genome sequence of Malassezia restricta CBS 7877.</title>
        <authorList>
            <person name="Morand S.C."/>
            <person name="Bertignac M."/>
            <person name="Iltis A."/>
            <person name="Kolder I."/>
            <person name="Pirovano W."/>
            <person name="Jourdain R."/>
            <person name="Clavaud C."/>
        </authorList>
    </citation>
    <scope>NUCLEOTIDE SEQUENCE [LARGE SCALE GENOMIC DNA]</scope>
    <source>
        <strain evidence="10 11">CBS 7877</strain>
    </source>
</reference>
<dbReference type="FunFam" id="2.10.110.10:FF:000001">
    <property type="entry name" value="Cysteine and glycine-rich protein 1"/>
    <property type="match status" value="2"/>
</dbReference>
<dbReference type="CDD" id="cd09326">
    <property type="entry name" value="LIM_CRP_like"/>
    <property type="match status" value="1"/>
</dbReference>
<feature type="region of interest" description="Disordered" evidence="8">
    <location>
        <begin position="74"/>
        <end position="130"/>
    </location>
</feature>
<dbReference type="GO" id="GO:0005737">
    <property type="term" value="C:cytoplasm"/>
    <property type="evidence" value="ECO:0007669"/>
    <property type="project" value="TreeGrafter"/>
</dbReference>
<evidence type="ECO:0000256" key="5">
    <source>
        <dbReference type="ARBA" id="ARBA00023038"/>
    </source>
</evidence>
<evidence type="ECO:0000313" key="11">
    <source>
        <dbReference type="Proteomes" id="UP000269793"/>
    </source>
</evidence>
<evidence type="ECO:0000256" key="3">
    <source>
        <dbReference type="ARBA" id="ARBA00022737"/>
    </source>
</evidence>